<dbReference type="NCBIfam" id="NF045503">
    <property type="entry name" value="repair_heli_XPB"/>
    <property type="match status" value="1"/>
</dbReference>
<feature type="domain" description="Helicase C-terminal" evidence="11">
    <location>
        <begin position="438"/>
        <end position="586"/>
    </location>
</feature>
<dbReference type="PROSITE" id="PS51192">
    <property type="entry name" value="HELICASE_ATP_BIND_1"/>
    <property type="match status" value="1"/>
</dbReference>
<dbReference type="InterPro" id="IPR050615">
    <property type="entry name" value="ATP-dep_DNA_Helicase"/>
</dbReference>
<dbReference type="InterPro" id="IPR027417">
    <property type="entry name" value="P-loop_NTPase"/>
</dbReference>
<sequence>MNYENPLIVQGDRSLLLDVHAPLAEECRNALIPFAELEKSPEHLHTYRLTPLSLWNAASAGFSADDAAEVLQKYARYDVPQSVVAWIKETESRFGKITLIAGPDIEVPVKEGSAEKIVEHFLYLVADSLPVFKEIGANHSVKKLLTTTTCHPELDSGSDAPQYSFLLKLTDRGTIKQLLLQAGWPVKDEVALIDGEPLDVSLRETTSSGRPLEIREYQKGAAHALVGDRGPGTGFGTIVLPCGAGKTIVGMTIMDMLKTSTLIITTNISAVHQWIDELLDKTNLTADQIAEYSGESKTIKQVTVATYQVLTWRPDKEGPYPHFSIFHERPWGLIIYDEVHMLPAPVFRVVADLQAVRRVGLTATLVREDGCEGYVFSLVGPKRYDVPWKELERDRWIASAECIEVRIDLPGAQEIDYAVAGTREKHKIASMNPDKLPVVRQIIDHFPDDKILVIGQYLQQLDEIVKELGCPIITGKTPNTERDRIYNDFREGKIRVLVVSKVANFAIDLPDASLAIQVSGTFGSRQEEAQRLGRILRPKERKSRFFTLITRNTVEEEFGSNRQKFLAEQGYEYKIVRYDGELNLDE</sequence>
<protein>
    <recommendedName>
        <fullName evidence="8">DNA 3'-5' helicase</fullName>
        <ecNumber evidence="8">5.6.2.4</ecNumber>
    </recommendedName>
</protein>
<dbReference type="SUPFAM" id="SSF52540">
    <property type="entry name" value="P-loop containing nucleoside triphosphate hydrolases"/>
    <property type="match status" value="1"/>
</dbReference>
<dbReference type="Gene3D" id="3.40.50.300">
    <property type="entry name" value="P-loop containing nucleotide triphosphate hydrolases"/>
    <property type="match status" value="2"/>
</dbReference>
<evidence type="ECO:0000256" key="3">
    <source>
        <dbReference type="ARBA" id="ARBA00022801"/>
    </source>
</evidence>
<comment type="catalytic activity">
    <reaction evidence="7">
        <text>Couples ATP hydrolysis with the unwinding of duplex DNA by translocating in the 3'-5' direction.</text>
        <dbReference type="EC" id="5.6.2.4"/>
    </reaction>
</comment>
<dbReference type="SMART" id="SM00487">
    <property type="entry name" value="DEXDc"/>
    <property type="match status" value="1"/>
</dbReference>
<dbReference type="RefSeq" id="WP_074930137.1">
    <property type="nucleotide sequence ID" value="NZ_FORI01000001.1"/>
</dbReference>
<dbReference type="AlphaFoldDB" id="A0A1I3IC93"/>
<keyword evidence="6" id="KW-0413">Isomerase</keyword>
<dbReference type="CDD" id="cd18789">
    <property type="entry name" value="SF2_C_XPB"/>
    <property type="match status" value="1"/>
</dbReference>
<evidence type="ECO:0000256" key="6">
    <source>
        <dbReference type="ARBA" id="ARBA00023235"/>
    </source>
</evidence>
<evidence type="ECO:0000259" key="10">
    <source>
        <dbReference type="PROSITE" id="PS51192"/>
    </source>
</evidence>
<name>A0A1I3IC93_9SPIR</name>
<dbReference type="InterPro" id="IPR032830">
    <property type="entry name" value="XPB/Ssl2_N"/>
</dbReference>
<evidence type="ECO:0000256" key="4">
    <source>
        <dbReference type="ARBA" id="ARBA00022806"/>
    </source>
</evidence>
<comment type="similarity">
    <text evidence="1">Belongs to the helicase family. RAD25/XPB subfamily.</text>
</comment>
<dbReference type="GO" id="GO:0003677">
    <property type="term" value="F:DNA binding"/>
    <property type="evidence" value="ECO:0007669"/>
    <property type="project" value="InterPro"/>
</dbReference>
<dbReference type="Proteomes" id="UP000182737">
    <property type="component" value="Unassembled WGS sequence"/>
</dbReference>
<dbReference type="GO" id="GO:0005524">
    <property type="term" value="F:ATP binding"/>
    <property type="evidence" value="ECO:0007669"/>
    <property type="project" value="UniProtKB-KW"/>
</dbReference>
<dbReference type="GO" id="GO:0016787">
    <property type="term" value="F:hydrolase activity"/>
    <property type="evidence" value="ECO:0007669"/>
    <property type="project" value="UniProtKB-KW"/>
</dbReference>
<keyword evidence="4" id="KW-0347">Helicase</keyword>
<comment type="catalytic activity">
    <reaction evidence="9">
        <text>ATP + H2O = ADP + phosphate + H(+)</text>
        <dbReference type="Rhea" id="RHEA:13065"/>
        <dbReference type="ChEBI" id="CHEBI:15377"/>
        <dbReference type="ChEBI" id="CHEBI:15378"/>
        <dbReference type="ChEBI" id="CHEBI:30616"/>
        <dbReference type="ChEBI" id="CHEBI:43474"/>
        <dbReference type="ChEBI" id="CHEBI:456216"/>
        <dbReference type="EC" id="5.6.2.4"/>
    </reaction>
</comment>
<evidence type="ECO:0000256" key="1">
    <source>
        <dbReference type="ARBA" id="ARBA00006637"/>
    </source>
</evidence>
<gene>
    <name evidence="12" type="ORF">SAMN04487775_101492</name>
</gene>
<dbReference type="EC" id="5.6.2.4" evidence="8"/>
<dbReference type="OrthoDB" id="9802848at2"/>
<dbReference type="EMBL" id="FORI01000001">
    <property type="protein sequence ID" value="SFI45561.1"/>
    <property type="molecule type" value="Genomic_DNA"/>
</dbReference>
<dbReference type="PANTHER" id="PTHR11274">
    <property type="entry name" value="RAD25/XP-B DNA REPAIR HELICASE"/>
    <property type="match status" value="1"/>
</dbReference>
<evidence type="ECO:0000259" key="11">
    <source>
        <dbReference type="PROSITE" id="PS51194"/>
    </source>
</evidence>
<evidence type="ECO:0000313" key="13">
    <source>
        <dbReference type="Proteomes" id="UP000182737"/>
    </source>
</evidence>
<dbReference type="Pfam" id="PF13625">
    <property type="entry name" value="Helicase_C_3"/>
    <property type="match status" value="1"/>
</dbReference>
<keyword evidence="13" id="KW-1185">Reference proteome</keyword>
<dbReference type="InterPro" id="IPR001650">
    <property type="entry name" value="Helicase_C-like"/>
</dbReference>
<dbReference type="Pfam" id="PF04851">
    <property type="entry name" value="ResIII"/>
    <property type="match status" value="1"/>
</dbReference>
<keyword evidence="3" id="KW-0378">Hydrolase</keyword>
<dbReference type="InterPro" id="IPR014001">
    <property type="entry name" value="Helicase_ATP-bd"/>
</dbReference>
<reference evidence="13" key="1">
    <citation type="submission" date="2016-10" db="EMBL/GenBank/DDBJ databases">
        <authorList>
            <person name="Varghese N."/>
            <person name="Submissions S."/>
        </authorList>
    </citation>
    <scope>NUCLEOTIDE SEQUENCE [LARGE SCALE GENOMIC DNA]</scope>
    <source>
        <strain evidence="13">XBD1002</strain>
    </source>
</reference>
<evidence type="ECO:0000256" key="5">
    <source>
        <dbReference type="ARBA" id="ARBA00022840"/>
    </source>
</evidence>
<keyword evidence="2" id="KW-0547">Nucleotide-binding</keyword>
<evidence type="ECO:0000256" key="8">
    <source>
        <dbReference type="ARBA" id="ARBA00034808"/>
    </source>
</evidence>
<organism evidence="12 13">
    <name type="scientific">Treponema bryantii</name>
    <dbReference type="NCBI Taxonomy" id="163"/>
    <lineage>
        <taxon>Bacteria</taxon>
        <taxon>Pseudomonadati</taxon>
        <taxon>Spirochaetota</taxon>
        <taxon>Spirochaetia</taxon>
        <taxon>Spirochaetales</taxon>
        <taxon>Treponemataceae</taxon>
        <taxon>Treponema</taxon>
    </lineage>
</organism>
<feature type="domain" description="Helicase ATP-binding" evidence="10">
    <location>
        <begin position="236"/>
        <end position="383"/>
    </location>
</feature>
<dbReference type="PANTHER" id="PTHR11274:SF0">
    <property type="entry name" value="GENERAL TRANSCRIPTION AND DNA REPAIR FACTOR IIH HELICASE SUBUNIT XPB"/>
    <property type="match status" value="1"/>
</dbReference>
<evidence type="ECO:0000256" key="9">
    <source>
        <dbReference type="ARBA" id="ARBA00048988"/>
    </source>
</evidence>
<dbReference type="SMART" id="SM00490">
    <property type="entry name" value="HELICc"/>
    <property type="match status" value="1"/>
</dbReference>
<dbReference type="PROSITE" id="PS51194">
    <property type="entry name" value="HELICASE_CTER"/>
    <property type="match status" value="1"/>
</dbReference>
<dbReference type="Pfam" id="PF16203">
    <property type="entry name" value="ERCC3_RAD25_C"/>
    <property type="match status" value="1"/>
</dbReference>
<accession>A0A1I3IC93</accession>
<dbReference type="GO" id="GO:0043138">
    <property type="term" value="F:3'-5' DNA helicase activity"/>
    <property type="evidence" value="ECO:0007669"/>
    <property type="project" value="UniProtKB-EC"/>
</dbReference>
<evidence type="ECO:0000256" key="7">
    <source>
        <dbReference type="ARBA" id="ARBA00034617"/>
    </source>
</evidence>
<dbReference type="InterPro" id="IPR006935">
    <property type="entry name" value="Helicase/UvrB_N"/>
</dbReference>
<dbReference type="PRINTS" id="PR00851">
    <property type="entry name" value="XRODRMPGMNTB"/>
</dbReference>
<evidence type="ECO:0000313" key="12">
    <source>
        <dbReference type="EMBL" id="SFI45561.1"/>
    </source>
</evidence>
<proteinExistence type="inferred from homology"/>
<evidence type="ECO:0000256" key="2">
    <source>
        <dbReference type="ARBA" id="ARBA00022741"/>
    </source>
</evidence>
<dbReference type="InterPro" id="IPR032438">
    <property type="entry name" value="ERCC3_RAD25_C"/>
</dbReference>
<keyword evidence="5" id="KW-0067">ATP-binding</keyword>